<protein>
    <submittedName>
        <fullName evidence="3">Uncharacterized protein</fullName>
    </submittedName>
</protein>
<feature type="compositionally biased region" description="Low complexity" evidence="1">
    <location>
        <begin position="42"/>
        <end position="51"/>
    </location>
</feature>
<evidence type="ECO:0000256" key="1">
    <source>
        <dbReference type="SAM" id="MobiDB-lite"/>
    </source>
</evidence>
<accession>A0ABR3FNC3</accession>
<proteinExistence type="predicted"/>
<keyword evidence="2" id="KW-0472">Membrane</keyword>
<evidence type="ECO:0000313" key="4">
    <source>
        <dbReference type="Proteomes" id="UP001465976"/>
    </source>
</evidence>
<gene>
    <name evidence="3" type="ORF">V5O48_005325</name>
</gene>
<reference evidence="3 4" key="1">
    <citation type="submission" date="2024-02" db="EMBL/GenBank/DDBJ databases">
        <title>A draft genome for the cacao thread blight pathogen Marasmius crinis-equi.</title>
        <authorList>
            <person name="Cohen S.P."/>
            <person name="Baruah I.K."/>
            <person name="Amoako-Attah I."/>
            <person name="Bukari Y."/>
            <person name="Meinhardt L.W."/>
            <person name="Bailey B.A."/>
        </authorList>
    </citation>
    <scope>NUCLEOTIDE SEQUENCE [LARGE SCALE GENOMIC DNA]</scope>
    <source>
        <strain evidence="3 4">GH-76</strain>
    </source>
</reference>
<feature type="compositionally biased region" description="Polar residues" evidence="1">
    <location>
        <begin position="31"/>
        <end position="41"/>
    </location>
</feature>
<keyword evidence="2" id="KW-1133">Transmembrane helix</keyword>
<organism evidence="3 4">
    <name type="scientific">Marasmius crinis-equi</name>
    <dbReference type="NCBI Taxonomy" id="585013"/>
    <lineage>
        <taxon>Eukaryota</taxon>
        <taxon>Fungi</taxon>
        <taxon>Dikarya</taxon>
        <taxon>Basidiomycota</taxon>
        <taxon>Agaricomycotina</taxon>
        <taxon>Agaricomycetes</taxon>
        <taxon>Agaricomycetidae</taxon>
        <taxon>Agaricales</taxon>
        <taxon>Marasmiineae</taxon>
        <taxon>Marasmiaceae</taxon>
        <taxon>Marasmius</taxon>
    </lineage>
</organism>
<keyword evidence="2" id="KW-0812">Transmembrane</keyword>
<dbReference type="EMBL" id="JBAHYK010000209">
    <property type="protein sequence ID" value="KAL0576665.1"/>
    <property type="molecule type" value="Genomic_DNA"/>
</dbReference>
<name>A0ABR3FNC3_9AGAR</name>
<feature type="transmembrane region" description="Helical" evidence="2">
    <location>
        <begin position="307"/>
        <end position="324"/>
    </location>
</feature>
<evidence type="ECO:0000313" key="3">
    <source>
        <dbReference type="EMBL" id="KAL0576665.1"/>
    </source>
</evidence>
<sequence length="591" mass="65274">MSDARIDRTALRRSRSAPDVPLDSNRRSFSDALNNPQSAGPSFSHSHSFSFGRAAGEDVTMNGRGSMGSPPTGSIASPPASAIYNSPRRTEGGRAQEDTAQDRPPPRQYHPQRSFIYRAMIYLGYGRGASPNRKILVSLIWNIAWGFAQIVTIVGLLAYAATKDSPSQVGVNEWGACSRPLGVWSCLWIGRVLVACILSYWGWKRDKTTRSYRTDVETGTYIHAVPPSSNSGTPQASNASANSRRNNHQRNGNSSSSSALENHPPLPHTVAFRRLSLFSSLYSLSWFLTAHILVYTSVKSCRYSSPHLWWLVFSILCITYLMILEVIILGLVVFIIGPFILASSVLLLVWNIFLICLGRHPLQNPHMIKPEIGKLPKSAVDRIPLVMYIPPPPDAPPTEGPIKVPEAAYQYPPKSPQTAAPSARSKRRFKFIGRFAKSNKKEGAAKKTDAQDGKNEDEGDSWEAHWEKEGFPFVILENNRAACAICLMDFEEPRRKKVDDKLPGIQETLVESTPTLGKDQTTTTGPQAESITEEERECDAANLKLEDAGDGAQPLRLLTCGHVFHVLRSSPSFRVLCANEPTTRKRVLIPG</sequence>
<feature type="region of interest" description="Disordered" evidence="1">
    <location>
        <begin position="1"/>
        <end position="110"/>
    </location>
</feature>
<evidence type="ECO:0000256" key="2">
    <source>
        <dbReference type="SAM" id="Phobius"/>
    </source>
</evidence>
<feature type="transmembrane region" description="Helical" evidence="2">
    <location>
        <begin position="275"/>
        <end position="295"/>
    </location>
</feature>
<dbReference type="Proteomes" id="UP001465976">
    <property type="component" value="Unassembled WGS sequence"/>
</dbReference>
<feature type="compositionally biased region" description="Polar residues" evidence="1">
    <location>
        <begin position="512"/>
        <end position="530"/>
    </location>
</feature>
<feature type="compositionally biased region" description="Low complexity" evidence="1">
    <location>
        <begin position="235"/>
        <end position="244"/>
    </location>
</feature>
<feature type="region of interest" description="Disordered" evidence="1">
    <location>
        <begin position="512"/>
        <end position="534"/>
    </location>
</feature>
<feature type="transmembrane region" description="Helical" evidence="2">
    <location>
        <begin position="135"/>
        <end position="161"/>
    </location>
</feature>
<feature type="transmembrane region" description="Helical" evidence="2">
    <location>
        <begin position="181"/>
        <end position="203"/>
    </location>
</feature>
<feature type="region of interest" description="Disordered" evidence="1">
    <location>
        <begin position="439"/>
        <end position="461"/>
    </location>
</feature>
<feature type="transmembrane region" description="Helical" evidence="2">
    <location>
        <begin position="331"/>
        <end position="353"/>
    </location>
</feature>
<feature type="region of interest" description="Disordered" evidence="1">
    <location>
        <begin position="223"/>
        <end position="262"/>
    </location>
</feature>
<keyword evidence="4" id="KW-1185">Reference proteome</keyword>
<feature type="compositionally biased region" description="Basic and acidic residues" evidence="1">
    <location>
        <begin position="88"/>
        <end position="105"/>
    </location>
</feature>
<comment type="caution">
    <text evidence="3">The sequence shown here is derived from an EMBL/GenBank/DDBJ whole genome shotgun (WGS) entry which is preliminary data.</text>
</comment>
<feature type="compositionally biased region" description="Basic and acidic residues" evidence="1">
    <location>
        <begin position="1"/>
        <end position="10"/>
    </location>
</feature>